<accession>A0A4R2EZQ7</accession>
<dbReference type="PANTHER" id="PTHR42852">
    <property type="entry name" value="THIOL:DISULFIDE INTERCHANGE PROTEIN DSBE"/>
    <property type="match status" value="1"/>
</dbReference>
<keyword evidence="3" id="KW-0413">Isomerase</keyword>
<evidence type="ECO:0000259" key="2">
    <source>
        <dbReference type="PROSITE" id="PS51352"/>
    </source>
</evidence>
<evidence type="ECO:0000313" key="4">
    <source>
        <dbReference type="Proteomes" id="UP000294830"/>
    </source>
</evidence>
<dbReference type="PANTHER" id="PTHR42852:SF13">
    <property type="entry name" value="PROTEIN DIPZ"/>
    <property type="match status" value="1"/>
</dbReference>
<dbReference type="Gene3D" id="3.40.30.10">
    <property type="entry name" value="Glutaredoxin"/>
    <property type="match status" value="1"/>
</dbReference>
<feature type="signal peptide" evidence="1">
    <location>
        <begin position="1"/>
        <end position="21"/>
    </location>
</feature>
<comment type="caution">
    <text evidence="3">The sequence shown here is derived from an EMBL/GenBank/DDBJ whole genome shotgun (WGS) entry which is preliminary data.</text>
</comment>
<dbReference type="InterPro" id="IPR050553">
    <property type="entry name" value="Thioredoxin_ResA/DsbE_sf"/>
</dbReference>
<feature type="domain" description="Thioredoxin" evidence="2">
    <location>
        <begin position="325"/>
        <end position="463"/>
    </location>
</feature>
<name>A0A4R2EZQ7_9BACT</name>
<dbReference type="GO" id="GO:0016853">
    <property type="term" value="F:isomerase activity"/>
    <property type="evidence" value="ECO:0007669"/>
    <property type="project" value="UniProtKB-KW"/>
</dbReference>
<dbReference type="CDD" id="cd02966">
    <property type="entry name" value="TlpA_like_family"/>
    <property type="match status" value="1"/>
</dbReference>
<dbReference type="InterPro" id="IPR000866">
    <property type="entry name" value="AhpC/TSA"/>
</dbReference>
<dbReference type="RefSeq" id="WP_131837911.1">
    <property type="nucleotide sequence ID" value="NZ_SLWB01000001.1"/>
</dbReference>
<dbReference type="GO" id="GO:0016209">
    <property type="term" value="F:antioxidant activity"/>
    <property type="evidence" value="ECO:0007669"/>
    <property type="project" value="InterPro"/>
</dbReference>
<organism evidence="3 4">
    <name type="scientific">Acetobacteroides hydrogenigenes</name>
    <dbReference type="NCBI Taxonomy" id="979970"/>
    <lineage>
        <taxon>Bacteria</taxon>
        <taxon>Pseudomonadati</taxon>
        <taxon>Bacteroidota</taxon>
        <taxon>Bacteroidia</taxon>
        <taxon>Bacteroidales</taxon>
        <taxon>Rikenellaceae</taxon>
        <taxon>Acetobacteroides</taxon>
    </lineage>
</organism>
<feature type="chain" id="PRO_5020236131" evidence="1">
    <location>
        <begin position="22"/>
        <end position="467"/>
    </location>
</feature>
<gene>
    <name evidence="3" type="ORF">CLV25_101352</name>
</gene>
<dbReference type="InterPro" id="IPR013766">
    <property type="entry name" value="Thioredoxin_domain"/>
</dbReference>
<dbReference type="PROSITE" id="PS51352">
    <property type="entry name" value="THIOREDOXIN_2"/>
    <property type="match status" value="1"/>
</dbReference>
<protein>
    <submittedName>
        <fullName evidence="3">Thiol-disulfide isomerase/thioredoxin</fullName>
    </submittedName>
</protein>
<dbReference type="SUPFAM" id="SSF52833">
    <property type="entry name" value="Thioredoxin-like"/>
    <property type="match status" value="1"/>
</dbReference>
<dbReference type="InterPro" id="IPR036249">
    <property type="entry name" value="Thioredoxin-like_sf"/>
</dbReference>
<dbReference type="GO" id="GO:0016491">
    <property type="term" value="F:oxidoreductase activity"/>
    <property type="evidence" value="ECO:0007669"/>
    <property type="project" value="InterPro"/>
</dbReference>
<dbReference type="EMBL" id="SLWB01000001">
    <property type="protein sequence ID" value="TCN73133.1"/>
    <property type="molecule type" value="Genomic_DNA"/>
</dbReference>
<evidence type="ECO:0000313" key="3">
    <source>
        <dbReference type="EMBL" id="TCN73133.1"/>
    </source>
</evidence>
<keyword evidence="4" id="KW-1185">Reference proteome</keyword>
<sequence>MVKKALLLLTLLAANVGYCQMAHIKGTAPSYAGDSLTFQTYSDLITYNEEPLGKVKVDKRGSFQSSLKVVEPTFVFVVLGAQKGYFFAEPGKEYNLIFPPKVPKTEEERLNPFFKEETFHIGISSCPRSDINYLISLYDDLFNEKFNAIAQESFKTKGKVKIDSSIYQLDTIGAKLQNPFFEAYKRYRMGLLKHLVMVYKSKSISDQYFLNQPILYTNPSYMELFNQIYDRFFLFYNQPSRGDNVGSSISAASLSRLKKVLSKDSVLKNDQHLELVILKGIYDGFYEDNFSRKNLLTLLDSLYFSTTVPEHKAIATNIREKVIRLLPGYFPPAFRLYDINGKPFSLEQFRGKFVYLNFCSVSSYTCLQDFVLLEQIHKKYGKHVEIISISTDSNIDDLKHFLSTKPYKWTFVHYGAAPDIINRYDVRAYPTYFLINPEGKMEVSPAPTPHEKLEIMLVNQLRNWDML</sequence>
<reference evidence="3 4" key="1">
    <citation type="submission" date="2019-03" db="EMBL/GenBank/DDBJ databases">
        <title>Genomic Encyclopedia of Archaeal and Bacterial Type Strains, Phase II (KMG-II): from individual species to whole genera.</title>
        <authorList>
            <person name="Goeker M."/>
        </authorList>
    </citation>
    <scope>NUCLEOTIDE SEQUENCE [LARGE SCALE GENOMIC DNA]</scope>
    <source>
        <strain evidence="3 4">RL-C</strain>
    </source>
</reference>
<dbReference type="OrthoDB" id="1097547at2"/>
<evidence type="ECO:0000256" key="1">
    <source>
        <dbReference type="SAM" id="SignalP"/>
    </source>
</evidence>
<dbReference type="Proteomes" id="UP000294830">
    <property type="component" value="Unassembled WGS sequence"/>
</dbReference>
<proteinExistence type="predicted"/>
<dbReference type="AlphaFoldDB" id="A0A4R2EZQ7"/>
<keyword evidence="1" id="KW-0732">Signal</keyword>
<dbReference type="Pfam" id="PF00578">
    <property type="entry name" value="AhpC-TSA"/>
    <property type="match status" value="1"/>
</dbReference>